<dbReference type="AlphaFoldDB" id="X0UH67"/>
<protein>
    <submittedName>
        <fullName evidence="2">Uncharacterized protein</fullName>
    </submittedName>
</protein>
<dbReference type="EMBL" id="BARS01020234">
    <property type="protein sequence ID" value="GAG04930.1"/>
    <property type="molecule type" value="Genomic_DNA"/>
</dbReference>
<feature type="non-terminal residue" evidence="2">
    <location>
        <position position="1"/>
    </location>
</feature>
<feature type="transmembrane region" description="Helical" evidence="1">
    <location>
        <begin position="35"/>
        <end position="54"/>
    </location>
</feature>
<name>X0UH67_9ZZZZ</name>
<accession>X0UH67</accession>
<gene>
    <name evidence="2" type="ORF">S01H1_32661</name>
</gene>
<organism evidence="2">
    <name type="scientific">marine sediment metagenome</name>
    <dbReference type="NCBI Taxonomy" id="412755"/>
    <lineage>
        <taxon>unclassified sequences</taxon>
        <taxon>metagenomes</taxon>
        <taxon>ecological metagenomes</taxon>
    </lineage>
</organism>
<keyword evidence="1" id="KW-0812">Transmembrane</keyword>
<evidence type="ECO:0000313" key="2">
    <source>
        <dbReference type="EMBL" id="GAG04930.1"/>
    </source>
</evidence>
<evidence type="ECO:0000256" key="1">
    <source>
        <dbReference type="SAM" id="Phobius"/>
    </source>
</evidence>
<keyword evidence="1" id="KW-1133">Transmembrane helix</keyword>
<proteinExistence type="predicted"/>
<sequence>AHQTIWRLSNGLALPVIGKNMGRNGVEMPDSDNEIGVLCLCVYVGACLFFIWCIESCTGGING</sequence>
<keyword evidence="1" id="KW-0472">Membrane</keyword>
<comment type="caution">
    <text evidence="2">The sequence shown here is derived from an EMBL/GenBank/DDBJ whole genome shotgun (WGS) entry which is preliminary data.</text>
</comment>
<reference evidence="2" key="1">
    <citation type="journal article" date="2014" name="Front. Microbiol.">
        <title>High frequency of phylogenetically diverse reductive dehalogenase-homologous genes in deep subseafloor sedimentary metagenomes.</title>
        <authorList>
            <person name="Kawai M."/>
            <person name="Futagami T."/>
            <person name="Toyoda A."/>
            <person name="Takaki Y."/>
            <person name="Nishi S."/>
            <person name="Hori S."/>
            <person name="Arai W."/>
            <person name="Tsubouchi T."/>
            <person name="Morono Y."/>
            <person name="Uchiyama I."/>
            <person name="Ito T."/>
            <person name="Fujiyama A."/>
            <person name="Inagaki F."/>
            <person name="Takami H."/>
        </authorList>
    </citation>
    <scope>NUCLEOTIDE SEQUENCE</scope>
    <source>
        <strain evidence="2">Expedition CK06-06</strain>
    </source>
</reference>